<dbReference type="PANTHER" id="PTHR37299">
    <property type="entry name" value="TRANSCRIPTIONAL REGULATOR-RELATED"/>
    <property type="match status" value="1"/>
</dbReference>
<accession>K0XH37</accession>
<dbReference type="SMART" id="SM00448">
    <property type="entry name" value="REC"/>
    <property type="match status" value="1"/>
</dbReference>
<name>K0XH37_9BACT</name>
<dbReference type="AlphaFoldDB" id="K0XH37"/>
<dbReference type="GO" id="GO:0000156">
    <property type="term" value="F:phosphorelay response regulator activity"/>
    <property type="evidence" value="ECO:0007669"/>
    <property type="project" value="InterPro"/>
</dbReference>
<dbReference type="InterPro" id="IPR011006">
    <property type="entry name" value="CheY-like_superfamily"/>
</dbReference>
<evidence type="ECO:0000256" key="1">
    <source>
        <dbReference type="PROSITE-ProRule" id="PRU00169"/>
    </source>
</evidence>
<proteinExistence type="predicted"/>
<feature type="domain" description="Response regulatory" evidence="2">
    <location>
        <begin position="4"/>
        <end position="115"/>
    </location>
</feature>
<dbReference type="PROSITE" id="PS50930">
    <property type="entry name" value="HTH_LYTTR"/>
    <property type="match status" value="1"/>
</dbReference>
<feature type="modified residue" description="4-aspartylphosphate" evidence="1">
    <location>
        <position position="55"/>
    </location>
</feature>
<dbReference type="Pfam" id="PF04397">
    <property type="entry name" value="LytTR"/>
    <property type="match status" value="1"/>
</dbReference>
<protein>
    <recommendedName>
        <fullName evidence="6">Response regulatory domain-containing protein</fullName>
    </recommendedName>
</protein>
<organism evidence="4 5">
    <name type="scientific">Barnesiella intestinihominis YIT 11860</name>
    <dbReference type="NCBI Taxonomy" id="742726"/>
    <lineage>
        <taxon>Bacteria</taxon>
        <taxon>Pseudomonadati</taxon>
        <taxon>Bacteroidota</taxon>
        <taxon>Bacteroidia</taxon>
        <taxon>Bacteroidales</taxon>
        <taxon>Barnesiellaceae</taxon>
        <taxon>Barnesiella</taxon>
    </lineage>
</organism>
<dbReference type="PROSITE" id="PS50110">
    <property type="entry name" value="RESPONSE_REGULATORY"/>
    <property type="match status" value="1"/>
</dbReference>
<dbReference type="Gene3D" id="2.40.50.1020">
    <property type="entry name" value="LytTr DNA-binding domain"/>
    <property type="match status" value="1"/>
</dbReference>
<keyword evidence="5" id="KW-1185">Reference proteome</keyword>
<comment type="caution">
    <text evidence="4">The sequence shown here is derived from an EMBL/GenBank/DDBJ whole genome shotgun (WGS) entry which is preliminary data.</text>
</comment>
<reference evidence="4 5" key="1">
    <citation type="submission" date="2012-08" db="EMBL/GenBank/DDBJ databases">
        <title>The Genome Sequence of Barnesiella intestinihominis YIT 11860.</title>
        <authorList>
            <consortium name="The Broad Institute Genome Sequencing Platform"/>
            <person name="Earl A."/>
            <person name="Ward D."/>
            <person name="Feldgarden M."/>
            <person name="Gevers D."/>
            <person name="Morotomi M."/>
            <person name="Walker B."/>
            <person name="Young S.K."/>
            <person name="Zeng Q."/>
            <person name="Gargeya S."/>
            <person name="Fitzgerald M."/>
            <person name="Haas B."/>
            <person name="Abouelleil A."/>
            <person name="Alvarado L."/>
            <person name="Arachchi H.M."/>
            <person name="Berlin A.M."/>
            <person name="Chapman S.B."/>
            <person name="Goldberg J."/>
            <person name="Griggs A."/>
            <person name="Gujja S."/>
            <person name="Hansen M."/>
            <person name="Howarth C."/>
            <person name="Imamovic A."/>
            <person name="Larimer J."/>
            <person name="McCowen C."/>
            <person name="Montmayeur A."/>
            <person name="Murphy C."/>
            <person name="Neiman D."/>
            <person name="Pearson M."/>
            <person name="Priest M."/>
            <person name="Roberts A."/>
            <person name="Saif S."/>
            <person name="Shea T."/>
            <person name="Sisk P."/>
            <person name="Sykes S."/>
            <person name="Wortman J."/>
            <person name="Nusbaum C."/>
            <person name="Birren B."/>
        </authorList>
    </citation>
    <scope>NUCLEOTIDE SEQUENCE [LARGE SCALE GENOMIC DNA]</scope>
    <source>
        <strain evidence="4 5">YIT 11860</strain>
    </source>
</reference>
<evidence type="ECO:0000259" key="3">
    <source>
        <dbReference type="PROSITE" id="PS50930"/>
    </source>
</evidence>
<evidence type="ECO:0000259" key="2">
    <source>
        <dbReference type="PROSITE" id="PS50110"/>
    </source>
</evidence>
<evidence type="ECO:0000313" key="4">
    <source>
        <dbReference type="EMBL" id="EJZ63185.1"/>
    </source>
</evidence>
<dbReference type="SMART" id="SM00850">
    <property type="entry name" value="LytTR"/>
    <property type="match status" value="1"/>
</dbReference>
<keyword evidence="1" id="KW-0597">Phosphoprotein</keyword>
<dbReference type="OrthoDB" id="1490554at2"/>
<dbReference type="GeneID" id="77849059"/>
<evidence type="ECO:0008006" key="6">
    <source>
        <dbReference type="Google" id="ProtNLM"/>
    </source>
</evidence>
<evidence type="ECO:0000313" key="5">
    <source>
        <dbReference type="Proteomes" id="UP000006044"/>
    </source>
</evidence>
<dbReference type="PANTHER" id="PTHR37299:SF1">
    <property type="entry name" value="STAGE 0 SPORULATION PROTEIN A HOMOLOG"/>
    <property type="match status" value="1"/>
</dbReference>
<dbReference type="Proteomes" id="UP000006044">
    <property type="component" value="Unassembled WGS sequence"/>
</dbReference>
<dbReference type="Gene3D" id="3.40.50.2300">
    <property type="match status" value="1"/>
</dbReference>
<gene>
    <name evidence="4" type="ORF">HMPREF9448_01832</name>
</gene>
<dbReference type="EMBL" id="ADLE01000014">
    <property type="protein sequence ID" value="EJZ63185.1"/>
    <property type="molecule type" value="Genomic_DNA"/>
</dbReference>
<dbReference type="RefSeq" id="WP_008862291.1">
    <property type="nucleotide sequence ID" value="NZ_CAXSNY010000007.1"/>
</dbReference>
<dbReference type="InterPro" id="IPR046947">
    <property type="entry name" value="LytR-like"/>
</dbReference>
<dbReference type="SUPFAM" id="SSF52172">
    <property type="entry name" value="CheY-like"/>
    <property type="match status" value="1"/>
</dbReference>
<sequence length="242" mass="27925">MILKCCIIDDEPLAIELLESYVKKTPFLQLEASFTSAVQAIERISKGDIDLIFLDIQMPELDGMEFSRMIEGKSRVIFTTAFGQYAVDSYKVNAVDYLLKPFAYTDFLKAAQKALQWFELSSGTGEMHSPDKSYIFVKSDYKLKQIPLDKVLYIEGLKDYVKIYLEDEPHPILSLLSLKSLEEMLPDSRFIRVHRSFIVQGCKIKMIDRNRIVFGKEYIPISDTYKDSFAEFISRHTPLSNK</sequence>
<dbReference type="GO" id="GO:0003677">
    <property type="term" value="F:DNA binding"/>
    <property type="evidence" value="ECO:0007669"/>
    <property type="project" value="InterPro"/>
</dbReference>
<dbReference type="InterPro" id="IPR001789">
    <property type="entry name" value="Sig_transdc_resp-reg_receiver"/>
</dbReference>
<dbReference type="HOGENOM" id="CLU_000445_14_1_10"/>
<dbReference type="InterPro" id="IPR007492">
    <property type="entry name" value="LytTR_DNA-bd_dom"/>
</dbReference>
<dbReference type="eggNOG" id="COG3279">
    <property type="taxonomic scope" value="Bacteria"/>
</dbReference>
<dbReference type="Pfam" id="PF00072">
    <property type="entry name" value="Response_reg"/>
    <property type="match status" value="1"/>
</dbReference>
<dbReference type="PATRIC" id="fig|742726.3.peg.1921"/>
<feature type="domain" description="HTH LytTR-type" evidence="3">
    <location>
        <begin position="135"/>
        <end position="199"/>
    </location>
</feature>
<dbReference type="STRING" id="742726.HMPREF9448_01832"/>
<dbReference type="FunFam" id="2.40.50.1020:FF:000004">
    <property type="entry name" value="DNA-binding response regulator"/>
    <property type="match status" value="1"/>
</dbReference>